<dbReference type="EMBL" id="MSJM01000005">
    <property type="protein sequence ID" value="OLF47648.1"/>
    <property type="molecule type" value="Genomic_DNA"/>
</dbReference>
<protein>
    <recommendedName>
        <fullName evidence="4">DUF1700 domain-containing protein</fullName>
    </recommendedName>
</protein>
<proteinExistence type="predicted"/>
<comment type="caution">
    <text evidence="2">The sequence shown here is derived from an EMBL/GenBank/DDBJ whole genome shotgun (WGS) entry which is preliminary data.</text>
</comment>
<feature type="transmembrane region" description="Helical" evidence="1">
    <location>
        <begin position="148"/>
        <end position="176"/>
    </location>
</feature>
<gene>
    <name evidence="2" type="ORF">BU202_06350</name>
</gene>
<keyword evidence="1" id="KW-1133">Transmembrane helix</keyword>
<reference evidence="3" key="1">
    <citation type="submission" date="2016-12" db="EMBL/GenBank/DDBJ databases">
        <authorList>
            <person name="Gulvik C.A."/>
        </authorList>
    </citation>
    <scope>NUCLEOTIDE SEQUENCE [LARGE SCALE GENOMIC DNA]</scope>
    <source>
        <strain evidence="3">NED12-00049-6B</strain>
    </source>
</reference>
<evidence type="ECO:0008006" key="4">
    <source>
        <dbReference type="Google" id="ProtNLM"/>
    </source>
</evidence>
<feature type="transmembrane region" description="Helical" evidence="1">
    <location>
        <begin position="116"/>
        <end position="136"/>
    </location>
</feature>
<organism evidence="2 3">
    <name type="scientific">Streptococcus cuniculi</name>
    <dbReference type="NCBI Taxonomy" id="1432788"/>
    <lineage>
        <taxon>Bacteria</taxon>
        <taxon>Bacillati</taxon>
        <taxon>Bacillota</taxon>
        <taxon>Bacilli</taxon>
        <taxon>Lactobacillales</taxon>
        <taxon>Streptococcaceae</taxon>
        <taxon>Streptococcus</taxon>
    </lineage>
</organism>
<evidence type="ECO:0000256" key="1">
    <source>
        <dbReference type="SAM" id="Phobius"/>
    </source>
</evidence>
<evidence type="ECO:0000313" key="3">
    <source>
        <dbReference type="Proteomes" id="UP000186890"/>
    </source>
</evidence>
<dbReference type="OrthoDB" id="95800at2"/>
<keyword evidence="1" id="KW-0812">Transmembrane</keyword>
<keyword evidence="1" id="KW-0472">Membrane</keyword>
<feature type="transmembrane region" description="Helical" evidence="1">
    <location>
        <begin position="81"/>
        <end position="110"/>
    </location>
</feature>
<dbReference type="Pfam" id="PF22564">
    <property type="entry name" value="HAAS"/>
    <property type="match status" value="1"/>
</dbReference>
<dbReference type="Proteomes" id="UP000186890">
    <property type="component" value="Unassembled WGS sequence"/>
</dbReference>
<accession>A0A1Q8E777</accession>
<sequence>MTRTEYMEQLEKHLKKLPHKEYQEAVNYFKEYFDDAGPEGEAALIEELGSPKEAASDIINNILDRHIEEEMTAERKNKTKTIWLALLALLSLPIAIPLLLCLIGVLLLIISGVAGLILSAFLLGLGLIVTGGYFIWEAFCLVNQSLPAFLMGFGTGIGLIGGAAILYVVTGLFAYWSGRLVKTLFQWILKRGKTA</sequence>
<dbReference type="AlphaFoldDB" id="A0A1Q8E777"/>
<keyword evidence="3" id="KW-1185">Reference proteome</keyword>
<name>A0A1Q8E777_9STRE</name>
<dbReference type="RefSeq" id="WP_075104955.1">
    <property type="nucleotide sequence ID" value="NZ_MSJM01000005.1"/>
</dbReference>
<evidence type="ECO:0000313" key="2">
    <source>
        <dbReference type="EMBL" id="OLF47648.1"/>
    </source>
</evidence>